<evidence type="ECO:0000256" key="8">
    <source>
        <dbReference type="SAM" id="Phobius"/>
    </source>
</evidence>
<dbReference type="InterPro" id="IPR003399">
    <property type="entry name" value="Mce/MlaD"/>
</dbReference>
<accession>A0A3D8M3Y4</accession>
<evidence type="ECO:0000256" key="4">
    <source>
        <dbReference type="ARBA" id="ARBA00022692"/>
    </source>
</evidence>
<keyword evidence="2" id="KW-1003">Cell membrane</keyword>
<keyword evidence="5 8" id="KW-1133">Transmembrane helix</keyword>
<dbReference type="OrthoDB" id="9806984at2"/>
<keyword evidence="6 8" id="KW-0472">Membrane</keyword>
<dbReference type="AlphaFoldDB" id="A0A3D8M3Y4"/>
<evidence type="ECO:0000256" key="5">
    <source>
        <dbReference type="ARBA" id="ARBA00022989"/>
    </source>
</evidence>
<comment type="caution">
    <text evidence="10">The sequence shown here is derived from an EMBL/GenBank/DDBJ whole genome shotgun (WGS) entry which is preliminary data.</text>
</comment>
<dbReference type="EMBL" id="QRHA01000012">
    <property type="protein sequence ID" value="RDV24244.1"/>
    <property type="molecule type" value="Genomic_DNA"/>
</dbReference>
<feature type="transmembrane region" description="Helical" evidence="8">
    <location>
        <begin position="16"/>
        <end position="35"/>
    </location>
</feature>
<evidence type="ECO:0000256" key="7">
    <source>
        <dbReference type="SAM" id="MobiDB-lite"/>
    </source>
</evidence>
<evidence type="ECO:0000256" key="3">
    <source>
        <dbReference type="ARBA" id="ARBA00022519"/>
    </source>
</evidence>
<gene>
    <name evidence="10" type="ORF">DXV75_14595</name>
</gene>
<evidence type="ECO:0000259" key="9">
    <source>
        <dbReference type="Pfam" id="PF02470"/>
    </source>
</evidence>
<comment type="subcellular location">
    <subcellularLocation>
        <location evidence="1">Cell inner membrane</location>
    </subcellularLocation>
</comment>
<keyword evidence="3" id="KW-0997">Cell inner membrane</keyword>
<dbReference type="GO" id="GO:0005886">
    <property type="term" value="C:plasma membrane"/>
    <property type="evidence" value="ECO:0007669"/>
    <property type="project" value="UniProtKB-SubCell"/>
</dbReference>
<dbReference type="Pfam" id="PF02470">
    <property type="entry name" value="MlaD"/>
    <property type="match status" value="2"/>
</dbReference>
<evidence type="ECO:0000313" key="10">
    <source>
        <dbReference type="EMBL" id="RDV24244.1"/>
    </source>
</evidence>
<protein>
    <submittedName>
        <fullName evidence="10">MCE family protein</fullName>
    </submittedName>
</protein>
<name>A0A3D8M3Y4_9ALTE</name>
<dbReference type="PANTHER" id="PTHR30462">
    <property type="entry name" value="INTERMEMBRANE TRANSPORT PROTEIN PQIB-RELATED"/>
    <property type="match status" value="1"/>
</dbReference>
<proteinExistence type="predicted"/>
<dbReference type="RefSeq" id="WP_115594173.1">
    <property type="nucleotide sequence ID" value="NZ_QRHA01000012.1"/>
</dbReference>
<feature type="domain" description="Mce/MlaD" evidence="9">
    <location>
        <begin position="39"/>
        <end position="128"/>
    </location>
</feature>
<organism evidence="10 11">
    <name type="scientific">Alteromonas aestuariivivens</name>
    <dbReference type="NCBI Taxonomy" id="1938339"/>
    <lineage>
        <taxon>Bacteria</taxon>
        <taxon>Pseudomonadati</taxon>
        <taxon>Pseudomonadota</taxon>
        <taxon>Gammaproteobacteria</taxon>
        <taxon>Alteromonadales</taxon>
        <taxon>Alteromonadaceae</taxon>
        <taxon>Alteromonas/Salinimonas group</taxon>
        <taxon>Alteromonas</taxon>
    </lineage>
</organism>
<feature type="region of interest" description="Disordered" evidence="7">
    <location>
        <begin position="530"/>
        <end position="551"/>
    </location>
</feature>
<sequence length="551" mass="60714">MNNQATIKPTTRVSKVWLVPILAILIGAWMLYYQWKNQGPMITIEVSSAAGIEVNKTPIKIRDLDVGQVKKMELKPDLDGVLVSARIDANAAHLLREDTQFWLVSPRITFSEVSGLNTLLSGSYIAMSAAESGGERYHFSALDRPPATPPGTPGLHLQLTSNDEFAFKPGDPIIYKGFKVGEFEDSEFDIESRVVNYRVFIEAPYHQLITVNTRFWNVSGITLSLASSGIEVQTGSLETLLANGITFGIPDGVPRGEKAPNNASFTIFSNREAASDARYTLSARYLLMIDETVRGLTVGAPVEYRGIEIGEVLAINYRGPDDGNILSENYPIPVLIHIYPGKVQQPDTPEGLKFVETTMRKWIAQDLRATLRMGNILTGGLYVDLQHIKDAPASQYASLNGLDVIPTVSNEFNQLTQKADAILDKINRLPLDTLVEDIRQVVADMEDAANSVDEASLSFDELLAGIDSTQINANLNQLLANTDQLVRHYSEGGLSQSEIRDTVNALQDTLRSLQPLLLQLNETPNSLIFSESRQDDLQPKAKTQGIFDDLP</sequence>
<keyword evidence="11" id="KW-1185">Reference proteome</keyword>
<keyword evidence="4 8" id="KW-0812">Transmembrane</keyword>
<evidence type="ECO:0000256" key="6">
    <source>
        <dbReference type="ARBA" id="ARBA00023136"/>
    </source>
</evidence>
<evidence type="ECO:0000313" key="11">
    <source>
        <dbReference type="Proteomes" id="UP000256561"/>
    </source>
</evidence>
<reference evidence="11" key="1">
    <citation type="submission" date="2018-08" db="EMBL/GenBank/DDBJ databases">
        <authorList>
            <person name="Zhang J."/>
            <person name="Du Z.-J."/>
        </authorList>
    </citation>
    <scope>NUCLEOTIDE SEQUENCE [LARGE SCALE GENOMIC DNA]</scope>
    <source>
        <strain evidence="11">KCTC 52655</strain>
    </source>
</reference>
<dbReference type="Proteomes" id="UP000256561">
    <property type="component" value="Unassembled WGS sequence"/>
</dbReference>
<evidence type="ECO:0000256" key="1">
    <source>
        <dbReference type="ARBA" id="ARBA00004533"/>
    </source>
</evidence>
<dbReference type="InterPro" id="IPR051800">
    <property type="entry name" value="PqiA-PqiB_transport"/>
</dbReference>
<dbReference type="NCBIfam" id="NF008070">
    <property type="entry name" value="PRK10807.1"/>
    <property type="match status" value="1"/>
</dbReference>
<evidence type="ECO:0000256" key="2">
    <source>
        <dbReference type="ARBA" id="ARBA00022475"/>
    </source>
</evidence>
<feature type="domain" description="Mce/MlaD" evidence="9">
    <location>
        <begin position="292"/>
        <end position="386"/>
    </location>
</feature>
<dbReference type="PANTHER" id="PTHR30462:SF2">
    <property type="entry name" value="INTERMEMBRANE TRANSPORT PROTEIN PQIB"/>
    <property type="match status" value="1"/>
</dbReference>